<keyword evidence="4" id="KW-0393">Immunoglobulin domain</keyword>
<evidence type="ECO:0000256" key="3">
    <source>
        <dbReference type="ARBA" id="ARBA00023157"/>
    </source>
</evidence>
<proteinExistence type="predicted"/>
<dbReference type="Gene3D" id="2.60.40.10">
    <property type="entry name" value="Immunoglobulins"/>
    <property type="match status" value="1"/>
</dbReference>
<keyword evidence="3" id="KW-1015">Disulfide bond</keyword>
<dbReference type="Proteomes" id="UP000675881">
    <property type="component" value="Chromosome 13"/>
</dbReference>
<dbReference type="PANTHER" id="PTHR12231">
    <property type="entry name" value="CTX-RELATED TYPE I TRANSMEMBRANE PROTEIN"/>
    <property type="match status" value="1"/>
</dbReference>
<keyword evidence="1" id="KW-0732">Signal</keyword>
<gene>
    <name evidence="5" type="ORF">LSAA_3970</name>
</gene>
<evidence type="ECO:0000313" key="5">
    <source>
        <dbReference type="EMBL" id="CAF2822072.1"/>
    </source>
</evidence>
<accession>A0A7R8CHT7</accession>
<dbReference type="GO" id="GO:0043005">
    <property type="term" value="C:neuron projection"/>
    <property type="evidence" value="ECO:0007669"/>
    <property type="project" value="TreeGrafter"/>
</dbReference>
<dbReference type="InterPro" id="IPR036179">
    <property type="entry name" value="Ig-like_dom_sf"/>
</dbReference>
<dbReference type="AlphaFoldDB" id="A0A7R8CHT7"/>
<dbReference type="PROSITE" id="PS50835">
    <property type="entry name" value="IG_LIKE"/>
    <property type="match status" value="1"/>
</dbReference>
<protein>
    <submittedName>
        <fullName evidence="5">HNT</fullName>
    </submittedName>
</protein>
<evidence type="ECO:0000256" key="1">
    <source>
        <dbReference type="ARBA" id="ARBA00022729"/>
    </source>
</evidence>
<keyword evidence="2" id="KW-0677">Repeat</keyword>
<name>A0A7R8CHT7_LEPSM</name>
<dbReference type="InterPro" id="IPR003598">
    <property type="entry name" value="Ig_sub2"/>
</dbReference>
<evidence type="ECO:0000256" key="2">
    <source>
        <dbReference type="ARBA" id="ARBA00022737"/>
    </source>
</evidence>
<dbReference type="SMART" id="SM00408">
    <property type="entry name" value="IGc2"/>
    <property type="match status" value="1"/>
</dbReference>
<dbReference type="CDD" id="cd00096">
    <property type="entry name" value="Ig"/>
    <property type="match status" value="1"/>
</dbReference>
<dbReference type="SUPFAM" id="SSF48726">
    <property type="entry name" value="Immunoglobulin"/>
    <property type="match status" value="1"/>
</dbReference>
<dbReference type="EMBL" id="HG994592">
    <property type="protein sequence ID" value="CAF2822072.1"/>
    <property type="molecule type" value="Genomic_DNA"/>
</dbReference>
<evidence type="ECO:0000256" key="4">
    <source>
        <dbReference type="ARBA" id="ARBA00023319"/>
    </source>
</evidence>
<dbReference type="InterPro" id="IPR007110">
    <property type="entry name" value="Ig-like_dom"/>
</dbReference>
<dbReference type="OrthoDB" id="9355041at2759"/>
<keyword evidence="6" id="KW-1185">Reference proteome</keyword>
<dbReference type="InterPro" id="IPR013783">
    <property type="entry name" value="Ig-like_fold"/>
</dbReference>
<reference evidence="5" key="1">
    <citation type="submission" date="2021-02" db="EMBL/GenBank/DDBJ databases">
        <authorList>
            <person name="Bekaert M."/>
        </authorList>
    </citation>
    <scope>NUCLEOTIDE SEQUENCE</scope>
    <source>
        <strain evidence="5">IoA-00</strain>
    </source>
</reference>
<dbReference type="Pfam" id="PF13927">
    <property type="entry name" value="Ig_3"/>
    <property type="match status" value="1"/>
</dbReference>
<dbReference type="PANTHER" id="PTHR12231:SF253">
    <property type="entry name" value="DPR-INTERACTING PROTEIN ETA, ISOFORM B-RELATED"/>
    <property type="match status" value="1"/>
</dbReference>
<organism evidence="5 6">
    <name type="scientific">Lepeophtheirus salmonis</name>
    <name type="common">Salmon louse</name>
    <name type="synonym">Caligus salmonis</name>
    <dbReference type="NCBI Taxonomy" id="72036"/>
    <lineage>
        <taxon>Eukaryota</taxon>
        <taxon>Metazoa</taxon>
        <taxon>Ecdysozoa</taxon>
        <taxon>Arthropoda</taxon>
        <taxon>Crustacea</taxon>
        <taxon>Multicrustacea</taxon>
        <taxon>Hexanauplia</taxon>
        <taxon>Copepoda</taxon>
        <taxon>Siphonostomatoida</taxon>
        <taxon>Caligidae</taxon>
        <taxon>Lepeophtheirus</taxon>
    </lineage>
</organism>
<dbReference type="SMART" id="SM00409">
    <property type="entry name" value="IG"/>
    <property type="match status" value="1"/>
</dbReference>
<evidence type="ECO:0000313" key="6">
    <source>
        <dbReference type="Proteomes" id="UP000675881"/>
    </source>
</evidence>
<dbReference type="InterPro" id="IPR051170">
    <property type="entry name" value="Neural/epithelial_adhesion"/>
</dbReference>
<sequence length="168" mass="18654">MCSNCDEQSKSSNSRNLSPLAFAPITSTPDSNIQAKDGDTIYLTCNAKAEPMPVFQWYKISSTFSSSDVIDDLKETDRIQQSKKHAFLLDFIPEGFQSKLEIKNVTQSDYGNYLCVVKNNHGVGILIVTLHEFSDDTSLGEQESPSSGSQHVSFSSFNYNCIFLVAIF</sequence>
<dbReference type="InterPro" id="IPR003599">
    <property type="entry name" value="Ig_sub"/>
</dbReference>